<keyword evidence="4" id="KW-0378">Hydrolase</keyword>
<proteinExistence type="predicted"/>
<dbReference type="PANTHER" id="PTHR34385:SF1">
    <property type="entry name" value="PEPTIDOGLYCAN L-ALANYL-D-GLUTAMATE ENDOPEPTIDASE CWLK"/>
    <property type="match status" value="1"/>
</dbReference>
<dbReference type="RefSeq" id="WP_307122079.1">
    <property type="nucleotide sequence ID" value="NZ_JAUSTM010000013.1"/>
</dbReference>
<keyword evidence="2" id="KW-0472">Membrane</keyword>
<gene>
    <name evidence="4" type="ORF">J2S23_001465</name>
</gene>
<dbReference type="InterPro" id="IPR009045">
    <property type="entry name" value="Zn_M74/Hedgehog-like"/>
</dbReference>
<feature type="compositionally biased region" description="Acidic residues" evidence="1">
    <location>
        <begin position="1"/>
        <end position="26"/>
    </location>
</feature>
<dbReference type="InterPro" id="IPR058193">
    <property type="entry name" value="VanY/YodJ_core_dom"/>
</dbReference>
<dbReference type="InterPro" id="IPR052179">
    <property type="entry name" value="DD-CPase-like"/>
</dbReference>
<feature type="domain" description="D-alanyl-D-alanine carboxypeptidase-like core" evidence="3">
    <location>
        <begin position="129"/>
        <end position="260"/>
    </location>
</feature>
<dbReference type="Proteomes" id="UP001223079">
    <property type="component" value="Unassembled WGS sequence"/>
</dbReference>
<evidence type="ECO:0000256" key="2">
    <source>
        <dbReference type="SAM" id="Phobius"/>
    </source>
</evidence>
<name>A0ABT9YUY0_9STRE</name>
<keyword evidence="2" id="KW-0812">Transmembrane</keyword>
<dbReference type="PANTHER" id="PTHR34385">
    <property type="entry name" value="D-ALANYL-D-ALANINE CARBOXYPEPTIDASE"/>
    <property type="match status" value="1"/>
</dbReference>
<feature type="region of interest" description="Disordered" evidence="1">
    <location>
        <begin position="1"/>
        <end position="34"/>
    </location>
</feature>
<dbReference type="InterPro" id="IPR003709">
    <property type="entry name" value="VanY-like_core_dom"/>
</dbReference>
<dbReference type="CDD" id="cd14852">
    <property type="entry name" value="LD-carboxypeptidase"/>
    <property type="match status" value="1"/>
</dbReference>
<keyword evidence="5" id="KW-1185">Reference proteome</keyword>
<dbReference type="Gene3D" id="3.30.1380.10">
    <property type="match status" value="1"/>
</dbReference>
<reference evidence="4 5" key="1">
    <citation type="submission" date="2023-07" db="EMBL/GenBank/DDBJ databases">
        <title>Genomic Encyclopedia of Type Strains, Phase IV (KMG-IV): sequencing the most valuable type-strain genomes for metagenomic binning, comparative biology and taxonomic classification.</title>
        <authorList>
            <person name="Goeker M."/>
        </authorList>
    </citation>
    <scope>NUCLEOTIDE SEQUENCE [LARGE SCALE GENOMIC DNA]</scope>
    <source>
        <strain evidence="4 5">DSM 105143</strain>
    </source>
</reference>
<evidence type="ECO:0000259" key="3">
    <source>
        <dbReference type="Pfam" id="PF02557"/>
    </source>
</evidence>
<organism evidence="4 5">
    <name type="scientific">Streptococcus moroccensis</name>
    <dbReference type="NCBI Taxonomy" id="1451356"/>
    <lineage>
        <taxon>Bacteria</taxon>
        <taxon>Bacillati</taxon>
        <taxon>Bacillota</taxon>
        <taxon>Bacilli</taxon>
        <taxon>Lactobacillales</taxon>
        <taxon>Streptococcaceae</taxon>
        <taxon>Streptococcus</taxon>
    </lineage>
</organism>
<accession>A0ABT9YUY0</accession>
<sequence length="323" mass="35279">MEEFDMLEPVLEDTVSEDGGTEEDEQATLSESDTPDKPISLFTIFVGLLLALAAFIGIIFVQEFSNPQLSRAKEPLAQATTDTKLLTSLQSAQDLPDLSLDSWDLVLVGPNYVAEEMNPELSEVSGVLVDSRIAEATANFLAAAQTVDPNVHLILGYRSLADQSGLYETFIAQEMEAQGITREGAISFVDAYFQAPGTSEHMTGLAIDMSTVDYVNLMDPAITAQLAAMAPDYGFVLRYKESYQAQTGVAAEDWHFRYVGVEAARYMTDYDMPLETFLTRIAAATGTVLESRPSSSAVTDQADVIEAEEQMDETTPEMTEITE</sequence>
<keyword evidence="2" id="KW-1133">Transmembrane helix</keyword>
<dbReference type="EMBL" id="JAUSTM010000013">
    <property type="protein sequence ID" value="MDQ0222905.1"/>
    <property type="molecule type" value="Genomic_DNA"/>
</dbReference>
<dbReference type="EC" id="3.4.16.4" evidence="4"/>
<keyword evidence="4" id="KW-0121">Carboxypeptidase</keyword>
<keyword evidence="4" id="KW-0645">Protease</keyword>
<comment type="caution">
    <text evidence="4">The sequence shown here is derived from an EMBL/GenBank/DDBJ whole genome shotgun (WGS) entry which is preliminary data.</text>
</comment>
<feature type="transmembrane region" description="Helical" evidence="2">
    <location>
        <begin position="39"/>
        <end position="61"/>
    </location>
</feature>
<dbReference type="GO" id="GO:0009002">
    <property type="term" value="F:serine-type D-Ala-D-Ala carboxypeptidase activity"/>
    <property type="evidence" value="ECO:0007669"/>
    <property type="project" value="UniProtKB-EC"/>
</dbReference>
<evidence type="ECO:0000313" key="5">
    <source>
        <dbReference type="Proteomes" id="UP001223079"/>
    </source>
</evidence>
<dbReference type="Pfam" id="PF02557">
    <property type="entry name" value="VanY"/>
    <property type="match status" value="1"/>
</dbReference>
<evidence type="ECO:0000313" key="4">
    <source>
        <dbReference type="EMBL" id="MDQ0222905.1"/>
    </source>
</evidence>
<protein>
    <submittedName>
        <fullName evidence="4">D-alanyl-D-alanine carboxypeptidase</fullName>
        <ecNumber evidence="4">3.4.16.4</ecNumber>
    </submittedName>
</protein>
<evidence type="ECO:0000256" key="1">
    <source>
        <dbReference type="SAM" id="MobiDB-lite"/>
    </source>
</evidence>
<dbReference type="SUPFAM" id="SSF55166">
    <property type="entry name" value="Hedgehog/DD-peptidase"/>
    <property type="match status" value="1"/>
</dbReference>